<organism evidence="1 2">
    <name type="scientific">Parasedimentitalea psychrophila</name>
    <dbReference type="NCBI Taxonomy" id="2997337"/>
    <lineage>
        <taxon>Bacteria</taxon>
        <taxon>Pseudomonadati</taxon>
        <taxon>Pseudomonadota</taxon>
        <taxon>Alphaproteobacteria</taxon>
        <taxon>Rhodobacterales</taxon>
        <taxon>Paracoccaceae</taxon>
        <taxon>Parasedimentitalea</taxon>
    </lineage>
</organism>
<proteinExistence type="predicted"/>
<dbReference type="AlphaFoldDB" id="A0A9Y2P5T8"/>
<dbReference type="Proteomes" id="UP001238334">
    <property type="component" value="Chromosome"/>
</dbReference>
<accession>A0A9Y2P5T8</accession>
<dbReference type="KEGG" id="ppso:QPJ95_07290"/>
<gene>
    <name evidence="1" type="ORF">QPJ95_07290</name>
</gene>
<evidence type="ECO:0000313" key="1">
    <source>
        <dbReference type="EMBL" id="WIY26714.1"/>
    </source>
</evidence>
<reference evidence="1 2" key="1">
    <citation type="submission" date="2023-06" db="EMBL/GenBank/DDBJ databases">
        <title>Parasedimentitalea psychrophila sp. nov., a psychrophilic bacterium isolated from deep-sea sediment.</title>
        <authorList>
            <person name="Li A."/>
        </authorList>
    </citation>
    <scope>NUCLEOTIDE SEQUENCE [LARGE SCALE GENOMIC DNA]</scope>
    <source>
        <strain evidence="1 2">QS115</strain>
    </source>
</reference>
<keyword evidence="2" id="KW-1185">Reference proteome</keyword>
<name>A0A9Y2P5T8_9RHOB</name>
<sequence>MYYFNFTIPNFSTSQVTGAETGPRTCERTLISTLQTGLTAAAFTCSAVKPENQAPQFGALKNGTTYHIGGQFNTEANFCRVIVFVKHKRSLTEKLLGLNKLAPQNYIEKTLREMIRALPDVSDLQESQSFGEIEVENGTFVEIWR</sequence>
<dbReference type="EMBL" id="CP127247">
    <property type="protein sequence ID" value="WIY26714.1"/>
    <property type="molecule type" value="Genomic_DNA"/>
</dbReference>
<dbReference type="RefSeq" id="WP_270917553.1">
    <property type="nucleotide sequence ID" value="NZ_CP127247.1"/>
</dbReference>
<evidence type="ECO:0000313" key="2">
    <source>
        <dbReference type="Proteomes" id="UP001238334"/>
    </source>
</evidence>
<protein>
    <submittedName>
        <fullName evidence="1">Uncharacterized protein</fullName>
    </submittedName>
</protein>